<dbReference type="GO" id="GO:0005524">
    <property type="term" value="F:ATP binding"/>
    <property type="evidence" value="ECO:0007669"/>
    <property type="project" value="UniProtKB-KW"/>
</dbReference>
<keyword evidence="1" id="KW-0813">Transport</keyword>
<dbReference type="EMBL" id="CP021886">
    <property type="protein sequence ID" value="AWI35104.1"/>
    <property type="molecule type" value="Genomic_DNA"/>
</dbReference>
<dbReference type="InterPro" id="IPR003593">
    <property type="entry name" value="AAA+_ATPase"/>
</dbReference>
<dbReference type="SUPFAM" id="SSF52540">
    <property type="entry name" value="P-loop containing nucleoside triphosphate hydrolases"/>
    <property type="match status" value="1"/>
</dbReference>
<dbReference type="KEGG" id="had:CDV25_07515"/>
<dbReference type="Gene3D" id="3.40.50.300">
    <property type="entry name" value="P-loop containing nucleotide triphosphate hydrolases"/>
    <property type="match status" value="1"/>
</dbReference>
<dbReference type="InterPro" id="IPR003439">
    <property type="entry name" value="ABC_transporter-like_ATP-bd"/>
</dbReference>
<dbReference type="InterPro" id="IPR050319">
    <property type="entry name" value="ABC_transp_ATP-bind"/>
</dbReference>
<dbReference type="AlphaFoldDB" id="A0A2U8FFZ6"/>
<accession>A0A2U8FFZ6</accession>
<evidence type="ECO:0000313" key="6">
    <source>
        <dbReference type="Proteomes" id="UP000244890"/>
    </source>
</evidence>
<evidence type="ECO:0000313" key="5">
    <source>
        <dbReference type="EMBL" id="AWI35104.1"/>
    </source>
</evidence>
<dbReference type="InterPro" id="IPR027417">
    <property type="entry name" value="P-loop_NTPase"/>
</dbReference>
<proteinExistence type="predicted"/>
<name>A0A2U8FFZ6_9HELI</name>
<evidence type="ECO:0000256" key="3">
    <source>
        <dbReference type="ARBA" id="ARBA00022840"/>
    </source>
</evidence>
<dbReference type="PROSITE" id="PS00211">
    <property type="entry name" value="ABC_TRANSPORTER_1"/>
    <property type="match status" value="1"/>
</dbReference>
<reference evidence="5 6" key="1">
    <citation type="submission" date="2017-06" db="EMBL/GenBank/DDBJ databases">
        <title>Complete genome of Helicobacter apodemus.</title>
        <authorList>
            <person name="Cho S."/>
        </authorList>
    </citation>
    <scope>NUCLEOTIDE SEQUENCE [LARGE SCALE GENOMIC DNA]</scope>
    <source>
        <strain evidence="6">SNUVETPUB-15-01</strain>
    </source>
</reference>
<gene>
    <name evidence="5" type="ORF">CDV25_07515</name>
</gene>
<keyword evidence="2" id="KW-0547">Nucleotide-binding</keyword>
<dbReference type="InterPro" id="IPR017871">
    <property type="entry name" value="ABC_transporter-like_CS"/>
</dbReference>
<dbReference type="CDD" id="cd03257">
    <property type="entry name" value="ABC_NikE_OppD_transporters"/>
    <property type="match status" value="1"/>
</dbReference>
<dbReference type="Pfam" id="PF00005">
    <property type="entry name" value="ABC_tran"/>
    <property type="match status" value="1"/>
</dbReference>
<feature type="domain" description="ABC transporter" evidence="4">
    <location>
        <begin position="5"/>
        <end position="248"/>
    </location>
</feature>
<dbReference type="GO" id="GO:0016887">
    <property type="term" value="F:ATP hydrolysis activity"/>
    <property type="evidence" value="ECO:0007669"/>
    <property type="project" value="InterPro"/>
</dbReference>
<dbReference type="OrthoDB" id="9814623at2"/>
<dbReference type="PANTHER" id="PTHR43776">
    <property type="entry name" value="TRANSPORT ATP-BINDING PROTEIN"/>
    <property type="match status" value="1"/>
</dbReference>
<evidence type="ECO:0000256" key="2">
    <source>
        <dbReference type="ARBA" id="ARBA00022741"/>
    </source>
</evidence>
<dbReference type="SMART" id="SM00382">
    <property type="entry name" value="AAA"/>
    <property type="match status" value="1"/>
</dbReference>
<evidence type="ECO:0000256" key="1">
    <source>
        <dbReference type="ARBA" id="ARBA00022448"/>
    </source>
</evidence>
<protein>
    <submittedName>
        <fullName evidence="5">Glutathione ABC transporter ATP-binding protein</fullName>
    </submittedName>
</protein>
<dbReference type="PROSITE" id="PS50893">
    <property type="entry name" value="ABC_TRANSPORTER_2"/>
    <property type="match status" value="1"/>
</dbReference>
<dbReference type="GO" id="GO:0055085">
    <property type="term" value="P:transmembrane transport"/>
    <property type="evidence" value="ECO:0007669"/>
    <property type="project" value="UniProtKB-ARBA"/>
</dbReference>
<sequence length="266" mass="30629">MQELINVKEVSQYYKKGNFFSRAPLNMALNKVSFSLFENRNLGILGRNGAGKSSLVRILLGLEKPKSGQVTILSKEYFKGEDRELKKSIQAVFQDPQSSLNPRWSARECLLEGLANFKMLKNAKEQSEELADIIELRKDSLDKKSSEFSGGEQQRINLARVLALRPKILILDEALSNLDVHLQMRMIEKLKSLQKQFQMTYIVISHDLRIVLQLCGDILLLKNGQIVFRTNKEEGIYKAISREQRGDGENYFYEFYQASFQHLVFD</sequence>
<keyword evidence="3 5" id="KW-0067">ATP-binding</keyword>
<dbReference type="RefSeq" id="WP_108911856.1">
    <property type="nucleotide sequence ID" value="NZ_CP021886.1"/>
</dbReference>
<dbReference type="Proteomes" id="UP000244890">
    <property type="component" value="Chromosome"/>
</dbReference>
<evidence type="ECO:0000259" key="4">
    <source>
        <dbReference type="PROSITE" id="PS50893"/>
    </source>
</evidence>
<organism evidence="5 6">
    <name type="scientific">Helicobacter apodemus</name>
    <dbReference type="NCBI Taxonomy" id="135569"/>
    <lineage>
        <taxon>Bacteria</taxon>
        <taxon>Pseudomonadati</taxon>
        <taxon>Campylobacterota</taxon>
        <taxon>Epsilonproteobacteria</taxon>
        <taxon>Campylobacterales</taxon>
        <taxon>Helicobacteraceae</taxon>
        <taxon>Helicobacter</taxon>
    </lineage>
</organism>